<proteinExistence type="predicted"/>
<evidence type="ECO:0000256" key="2">
    <source>
        <dbReference type="ARBA" id="ARBA00023315"/>
    </source>
</evidence>
<evidence type="ECO:0000313" key="4">
    <source>
        <dbReference type="EMBL" id="KAA0020283.1"/>
    </source>
</evidence>
<evidence type="ECO:0000313" key="5">
    <source>
        <dbReference type="Proteomes" id="UP000466024"/>
    </source>
</evidence>
<dbReference type="PROSITE" id="PS51186">
    <property type="entry name" value="GNAT"/>
    <property type="match status" value="1"/>
</dbReference>
<accession>A0A640WI12</accession>
<feature type="domain" description="N-acetyltransferase" evidence="3">
    <location>
        <begin position="1"/>
        <end position="154"/>
    </location>
</feature>
<keyword evidence="1 4" id="KW-0808">Transferase</keyword>
<keyword evidence="2" id="KW-0012">Acyltransferase</keyword>
<dbReference type="PANTHER" id="PTHR43877">
    <property type="entry name" value="AMINOALKYLPHOSPHONATE N-ACETYLTRANSFERASE-RELATED-RELATED"/>
    <property type="match status" value="1"/>
</dbReference>
<dbReference type="InterPro" id="IPR050832">
    <property type="entry name" value="Bact_Acetyltransf"/>
</dbReference>
<dbReference type="GO" id="GO:0016747">
    <property type="term" value="F:acyltransferase activity, transferring groups other than amino-acyl groups"/>
    <property type="evidence" value="ECO:0007669"/>
    <property type="project" value="InterPro"/>
</dbReference>
<evidence type="ECO:0000259" key="3">
    <source>
        <dbReference type="PROSITE" id="PS51186"/>
    </source>
</evidence>
<dbReference type="RefSeq" id="WP_149433409.1">
    <property type="nucleotide sequence ID" value="NZ_VTPX01000001.1"/>
</dbReference>
<dbReference type="AlphaFoldDB" id="A0A640WI12"/>
<gene>
    <name evidence="4" type="ORF">F0A16_00250</name>
</gene>
<dbReference type="EMBL" id="VTPX01000001">
    <property type="protein sequence ID" value="KAA0020283.1"/>
    <property type="molecule type" value="Genomic_DNA"/>
</dbReference>
<dbReference type="Pfam" id="PF00583">
    <property type="entry name" value="Acetyltransf_1"/>
    <property type="match status" value="1"/>
</dbReference>
<dbReference type="Proteomes" id="UP000466024">
    <property type="component" value="Unassembled WGS sequence"/>
</dbReference>
<dbReference type="InterPro" id="IPR016181">
    <property type="entry name" value="Acyl_CoA_acyltransferase"/>
</dbReference>
<sequence length="154" mass="17235">MPVTISSLVDRPDFIDACAAWTYGQWGVGSTRTLESTLQHFRQAAGDQKIPLTFVAHIGDRPVGMASLFDDDCDLRPELRPWLAAVFVHPDHRGNGIAGLLIQTVEHAAQRLGEGSLYLTTKDSQNLYARYGWRHAGIVQYPQCDLYLMHKALR</sequence>
<dbReference type="InterPro" id="IPR000182">
    <property type="entry name" value="GNAT_dom"/>
</dbReference>
<dbReference type="Gene3D" id="3.40.630.30">
    <property type="match status" value="1"/>
</dbReference>
<keyword evidence="5" id="KW-1185">Reference proteome</keyword>
<protein>
    <submittedName>
        <fullName evidence="4">GNAT family N-acetyltransferase</fullName>
    </submittedName>
</protein>
<dbReference type="SUPFAM" id="SSF55729">
    <property type="entry name" value="Acyl-CoA N-acyltransferases (Nat)"/>
    <property type="match status" value="1"/>
</dbReference>
<name>A0A640WI12_9GAMM</name>
<dbReference type="CDD" id="cd04301">
    <property type="entry name" value="NAT_SF"/>
    <property type="match status" value="1"/>
</dbReference>
<evidence type="ECO:0000256" key="1">
    <source>
        <dbReference type="ARBA" id="ARBA00022679"/>
    </source>
</evidence>
<reference evidence="4 5" key="1">
    <citation type="submission" date="2019-08" db="EMBL/GenBank/DDBJ databases">
        <title>Bioinformatics analysis of the strain L3 and L5.</title>
        <authorList>
            <person name="Li X."/>
        </authorList>
    </citation>
    <scope>NUCLEOTIDE SEQUENCE [LARGE SCALE GENOMIC DNA]</scope>
    <source>
        <strain evidence="4 5">L3</strain>
    </source>
</reference>
<comment type="caution">
    <text evidence="4">The sequence shown here is derived from an EMBL/GenBank/DDBJ whole genome shotgun (WGS) entry which is preliminary data.</text>
</comment>
<organism evidence="4 5">
    <name type="scientific">Salinicola corii</name>
    <dbReference type="NCBI Taxonomy" id="2606937"/>
    <lineage>
        <taxon>Bacteria</taxon>
        <taxon>Pseudomonadati</taxon>
        <taxon>Pseudomonadota</taxon>
        <taxon>Gammaproteobacteria</taxon>
        <taxon>Oceanospirillales</taxon>
        <taxon>Halomonadaceae</taxon>
        <taxon>Salinicola</taxon>
    </lineage>
</organism>